<dbReference type="GO" id="GO:0005524">
    <property type="term" value="F:ATP binding"/>
    <property type="evidence" value="ECO:0007669"/>
    <property type="project" value="UniProtKB-KW"/>
</dbReference>
<name>A0A7X0YE50_9LIST</name>
<dbReference type="GO" id="GO:0016887">
    <property type="term" value="F:ATP hydrolysis activity"/>
    <property type="evidence" value="ECO:0007669"/>
    <property type="project" value="InterPro"/>
</dbReference>
<keyword evidence="2" id="KW-0067">ATP-binding</keyword>
<evidence type="ECO:0000313" key="4">
    <source>
        <dbReference type="Proteomes" id="UP000553016"/>
    </source>
</evidence>
<sequence>MMGRDVEISIPAAKNMIQSLRAIGYDAITAITDLIDNSIDAKATKIDIYFLREDSAGVQIIIKDNGVGMCEKELQKAMIIGSKDPSDERETGELGRFGMGLKTASFFLGKRLSVLSRRDGRDSQRSWDLDHVYKNDEWELFTSLSDELYPLRTELEESHGTMVIIDKVDKFFEEAIKEQTNDKRFNLAIDEMRDKISLIYHRVLEDDELKIIINEYELDAWDPFLMDNVATKELESINIDFEKSKIAISPYIIPNPDYSKVIDDKQAGRMSKMRLYDYQGIYLYRAKRLIRYGDWMGILKKDMAYQLSRVRIDIDNNLDDIFHLDIKKTKIKFPKELKEMIKPILEKAARESKSSVYFKSISQDAEQGNRIFDTPWDEKKLNKEAFYGIRGLHPLRKEIEKTMTEKAKNDLNLYLQLIAVTSPSNVIVSEKIEEDVLLTFSKDDVRVICNIARAFISSKRIDSKEEFVDVFFDLPGTRHFNKSTIFAILVEGGM</sequence>
<evidence type="ECO:0000313" key="3">
    <source>
        <dbReference type="Proteomes" id="UP000541955"/>
    </source>
</evidence>
<dbReference type="Pfam" id="PF13589">
    <property type="entry name" value="HATPase_c_3"/>
    <property type="match status" value="1"/>
</dbReference>
<comment type="caution">
    <text evidence="2">The sequence shown here is derived from an EMBL/GenBank/DDBJ whole genome shotgun (WGS) entry which is preliminary data.</text>
</comment>
<dbReference type="InterPro" id="IPR045261">
    <property type="entry name" value="MORC_ATPase"/>
</dbReference>
<evidence type="ECO:0000313" key="2">
    <source>
        <dbReference type="EMBL" id="MBC2240140.1"/>
    </source>
</evidence>
<dbReference type="PANTHER" id="PTHR23336">
    <property type="entry name" value="ZINC FINGER CW-TYPE COILED-COIL DOMAIN PROTEIN 3"/>
    <property type="match status" value="1"/>
</dbReference>
<dbReference type="InterPro" id="IPR036890">
    <property type="entry name" value="HATPase_C_sf"/>
</dbReference>
<dbReference type="EMBL" id="JAARRW010000003">
    <property type="protein sequence ID" value="MBC1562049.1"/>
    <property type="molecule type" value="Genomic_DNA"/>
</dbReference>
<dbReference type="AlphaFoldDB" id="A0A7X0YE50"/>
<dbReference type="Proteomes" id="UP000541955">
    <property type="component" value="Unassembled WGS sequence"/>
</dbReference>
<accession>A0A7X0YE50</accession>
<proteinExistence type="predicted"/>
<dbReference type="Proteomes" id="UP000553016">
    <property type="component" value="Unassembled WGS sequence"/>
</dbReference>
<dbReference type="SUPFAM" id="SSF55874">
    <property type="entry name" value="ATPase domain of HSP90 chaperone/DNA topoisomerase II/histidine kinase"/>
    <property type="match status" value="1"/>
</dbReference>
<reference evidence="3 4" key="1">
    <citation type="submission" date="2020-03" db="EMBL/GenBank/DDBJ databases">
        <title>Soil Listeria distribution.</title>
        <authorList>
            <person name="Liao J."/>
            <person name="Wiedmann M."/>
        </authorList>
    </citation>
    <scope>NUCLEOTIDE SEQUENCE [LARGE SCALE GENOMIC DNA]</scope>
    <source>
        <strain evidence="2 4">FSL L7-0149</strain>
        <strain evidence="1 3">FSL L7-1387</strain>
    </source>
</reference>
<organism evidence="2 4">
    <name type="scientific">Listeria booriae</name>
    <dbReference type="NCBI Taxonomy" id="1552123"/>
    <lineage>
        <taxon>Bacteria</taxon>
        <taxon>Bacillati</taxon>
        <taxon>Bacillota</taxon>
        <taxon>Bacilli</taxon>
        <taxon>Bacillales</taxon>
        <taxon>Listeriaceae</taxon>
        <taxon>Listeria</taxon>
    </lineage>
</organism>
<dbReference type="EMBL" id="JAARZA010000002">
    <property type="protein sequence ID" value="MBC2240140.1"/>
    <property type="molecule type" value="Genomic_DNA"/>
</dbReference>
<gene>
    <name evidence="1" type="ORF">HB902_08170</name>
    <name evidence="2" type="ORF">HCB35_06610</name>
</gene>
<dbReference type="RefSeq" id="WP_185429506.1">
    <property type="nucleotide sequence ID" value="NZ_JAARRW010000003.1"/>
</dbReference>
<protein>
    <submittedName>
        <fullName evidence="2">ATP-binding protein</fullName>
    </submittedName>
</protein>
<keyword evidence="2" id="KW-0547">Nucleotide-binding</keyword>
<dbReference type="Gene3D" id="3.30.565.10">
    <property type="entry name" value="Histidine kinase-like ATPase, C-terminal domain"/>
    <property type="match status" value="1"/>
</dbReference>
<evidence type="ECO:0000313" key="1">
    <source>
        <dbReference type="EMBL" id="MBC1562049.1"/>
    </source>
</evidence>
<dbReference type="PANTHER" id="PTHR23336:SF11">
    <property type="entry name" value="OS06G0622000 PROTEIN"/>
    <property type="match status" value="1"/>
</dbReference>